<evidence type="ECO:0000313" key="2">
    <source>
        <dbReference type="EMBL" id="ACU62386.1"/>
    </source>
</evidence>
<sequence>MKNHSYLLLALLLTACVENKQHEQQADSTVQEAEKPAKTKPKPTTAPEGKKPVTEKIIRERAAGTVTLLDEANGKPVAQVNDNVELEAGIPTKGWSATLVTTELTDAQQEGQVLKKGSPIIANGKTVGKVLEDVVIEMTFKNDKGVNTGVFHAAVQQDKLKQATIIENALANYMKAQPEKTKAGMESFIQQFQLEAMDNNKPYIEYYNYESAADDPSPGFRTVLVFHKDKLIGVVDSRKLQLEGVKYTTLDRGYHGYFFTETDEKLKQAYIKKFNFFVNNAD</sequence>
<organism evidence="2 3">
    <name type="scientific">Chitinophaga pinensis (strain ATCC 43595 / DSM 2588 / LMG 13176 / NBRC 15968 / NCIMB 11800 / UQM 2034)</name>
    <dbReference type="NCBI Taxonomy" id="485918"/>
    <lineage>
        <taxon>Bacteria</taxon>
        <taxon>Pseudomonadati</taxon>
        <taxon>Bacteroidota</taxon>
        <taxon>Chitinophagia</taxon>
        <taxon>Chitinophagales</taxon>
        <taxon>Chitinophagaceae</taxon>
        <taxon>Chitinophaga</taxon>
    </lineage>
</organism>
<dbReference type="AlphaFoldDB" id="A0A979G7Y3"/>
<dbReference type="PROSITE" id="PS51257">
    <property type="entry name" value="PROKAR_LIPOPROTEIN"/>
    <property type="match status" value="1"/>
</dbReference>
<reference evidence="3" key="1">
    <citation type="submission" date="2009-08" db="EMBL/GenBank/DDBJ databases">
        <title>The complete genome of Chitinophaga pinensis DSM 2588.</title>
        <authorList>
            <consortium name="US DOE Joint Genome Institute (JGI-PGF)"/>
            <person name="Lucas S."/>
            <person name="Copeland A."/>
            <person name="Lapidus A."/>
            <person name="Glavina del Rio T."/>
            <person name="Dalin E."/>
            <person name="Tice H."/>
            <person name="Bruce D."/>
            <person name="Goodwin L."/>
            <person name="Pitluck S."/>
            <person name="Kyrpides N."/>
            <person name="Mavromatis K."/>
            <person name="Ivanova N."/>
            <person name="Mikhailova N."/>
            <person name="Sims D."/>
            <person name="Meinche L."/>
            <person name="Brettin T."/>
            <person name="Detter J.C."/>
            <person name="Han C."/>
            <person name="Larimer F."/>
            <person name="Land M."/>
            <person name="Hauser L."/>
            <person name="Markowitz V."/>
            <person name="Cheng J.-F."/>
            <person name="Hugenholtz P."/>
            <person name="Woyke T."/>
            <person name="Wu D."/>
            <person name="Spring S."/>
            <person name="Klenk H.-P."/>
            <person name="Eisen J.A."/>
        </authorList>
    </citation>
    <scope>NUCLEOTIDE SEQUENCE [LARGE SCALE GENOMIC DNA]</scope>
    <source>
        <strain evidence="3">ATCC 43595 / DSM 2588 / LMG 13176 / NBRC 15968 / NCIMB 11800 / UQM 2034</strain>
    </source>
</reference>
<dbReference type="KEGG" id="cpi:Cpin_4953"/>
<evidence type="ECO:0008006" key="4">
    <source>
        <dbReference type="Google" id="ProtNLM"/>
    </source>
</evidence>
<dbReference type="OrthoDB" id="1437031at2"/>
<dbReference type="RefSeq" id="WP_012792554.1">
    <property type="nucleotide sequence ID" value="NC_013132.1"/>
</dbReference>
<proteinExistence type="predicted"/>
<dbReference type="Proteomes" id="UP000002215">
    <property type="component" value="Chromosome"/>
</dbReference>
<gene>
    <name evidence="2" type="ordered locus">Cpin_4953</name>
</gene>
<name>A0A979G7Y3_CHIPD</name>
<feature type="region of interest" description="Disordered" evidence="1">
    <location>
        <begin position="24"/>
        <end position="52"/>
    </location>
</feature>
<accession>A0A979G7Y3</accession>
<evidence type="ECO:0000313" key="3">
    <source>
        <dbReference type="Proteomes" id="UP000002215"/>
    </source>
</evidence>
<dbReference type="EMBL" id="CP001699">
    <property type="protein sequence ID" value="ACU62386.1"/>
    <property type="molecule type" value="Genomic_DNA"/>
</dbReference>
<protein>
    <recommendedName>
        <fullName evidence="4">Lipoprotein</fullName>
    </recommendedName>
</protein>
<evidence type="ECO:0000256" key="1">
    <source>
        <dbReference type="SAM" id="MobiDB-lite"/>
    </source>
</evidence>
<reference evidence="2 3" key="2">
    <citation type="journal article" date="2010" name="Stand. Genomic Sci.">
        <title>Complete genome sequence of Chitinophaga pinensis type strain (UQM 2034).</title>
        <authorList>
            <person name="Glavina Del Rio T."/>
            <person name="Abt B."/>
            <person name="Spring S."/>
            <person name="Lapidus A."/>
            <person name="Nolan M."/>
            <person name="Tice H."/>
            <person name="Copeland A."/>
            <person name="Cheng J.F."/>
            <person name="Chen F."/>
            <person name="Bruce D."/>
            <person name="Goodwin L."/>
            <person name="Pitluck S."/>
            <person name="Ivanova N."/>
            <person name="Mavromatis K."/>
            <person name="Mikhailova N."/>
            <person name="Pati A."/>
            <person name="Chen A."/>
            <person name="Palaniappan K."/>
            <person name="Land M."/>
            <person name="Hauser L."/>
            <person name="Chang Y.J."/>
            <person name="Jeffries C.D."/>
            <person name="Chain P."/>
            <person name="Saunders E."/>
            <person name="Detter J.C."/>
            <person name="Brettin T."/>
            <person name="Rohde M."/>
            <person name="Goker M."/>
            <person name="Bristow J."/>
            <person name="Eisen J.A."/>
            <person name="Markowitz V."/>
            <person name="Hugenholtz P."/>
            <person name="Kyrpides N.C."/>
            <person name="Klenk H.P."/>
            <person name="Lucas S."/>
        </authorList>
    </citation>
    <scope>NUCLEOTIDE SEQUENCE [LARGE SCALE GENOMIC DNA]</scope>
    <source>
        <strain evidence="3">ATCC 43595 / DSM 2588 / LMG 13176 / NBRC 15968 / NCIMB 11800 / UQM 2034</strain>
    </source>
</reference>